<dbReference type="Pfam" id="PF12854">
    <property type="entry name" value="PPR_1"/>
    <property type="match status" value="1"/>
</dbReference>
<dbReference type="InterPro" id="IPR046960">
    <property type="entry name" value="PPR_At4g14850-like_plant"/>
</dbReference>
<dbReference type="EMBL" id="AMZH03016863">
    <property type="protein sequence ID" value="RRT43864.1"/>
    <property type="molecule type" value="Genomic_DNA"/>
</dbReference>
<evidence type="ECO:0000256" key="2">
    <source>
        <dbReference type="PROSITE-ProRule" id="PRU00708"/>
    </source>
</evidence>
<comment type="caution">
    <text evidence="4">The sequence shown here is derived from an EMBL/GenBank/DDBJ whole genome shotgun (WGS) entry which is preliminary data.</text>
</comment>
<protein>
    <recommendedName>
        <fullName evidence="3">DYW domain-containing protein</fullName>
    </recommendedName>
</protein>
<dbReference type="Proteomes" id="UP000287651">
    <property type="component" value="Unassembled WGS sequence"/>
</dbReference>
<dbReference type="FunFam" id="1.25.40.10:FF:000450">
    <property type="entry name" value="Putative pentatricopeptide repeat-containing protein"/>
    <property type="match status" value="1"/>
</dbReference>
<dbReference type="InterPro" id="IPR032867">
    <property type="entry name" value="DYW_dom"/>
</dbReference>
<dbReference type="InterPro" id="IPR011990">
    <property type="entry name" value="TPR-like_helical_dom_sf"/>
</dbReference>
<keyword evidence="1" id="KW-0677">Repeat</keyword>
<feature type="repeat" description="PPR" evidence="2">
    <location>
        <begin position="295"/>
        <end position="329"/>
    </location>
</feature>
<dbReference type="Pfam" id="PF20430">
    <property type="entry name" value="Eplus_motif"/>
    <property type="match status" value="1"/>
</dbReference>
<dbReference type="InterPro" id="IPR046848">
    <property type="entry name" value="E_motif"/>
</dbReference>
<accession>A0A426XWN1</accession>
<feature type="repeat" description="PPR" evidence="2">
    <location>
        <begin position="396"/>
        <end position="430"/>
    </location>
</feature>
<dbReference type="Pfam" id="PF20431">
    <property type="entry name" value="E_motif"/>
    <property type="match status" value="1"/>
</dbReference>
<dbReference type="NCBIfam" id="TIGR00756">
    <property type="entry name" value="PPR"/>
    <property type="match status" value="4"/>
</dbReference>
<dbReference type="GO" id="GO:0003723">
    <property type="term" value="F:RNA binding"/>
    <property type="evidence" value="ECO:0007669"/>
    <property type="project" value="InterPro"/>
</dbReference>
<feature type="repeat" description="PPR" evidence="2">
    <location>
        <begin position="264"/>
        <end position="294"/>
    </location>
</feature>
<dbReference type="Pfam" id="PF13041">
    <property type="entry name" value="PPR_2"/>
    <property type="match status" value="2"/>
</dbReference>
<proteinExistence type="predicted"/>
<evidence type="ECO:0000256" key="1">
    <source>
        <dbReference type="ARBA" id="ARBA00022737"/>
    </source>
</evidence>
<dbReference type="Gene3D" id="1.25.40.10">
    <property type="entry name" value="Tetratricopeptide repeat domain"/>
    <property type="match status" value="4"/>
</dbReference>
<reference evidence="4 5" key="1">
    <citation type="journal article" date="2014" name="Agronomy (Basel)">
        <title>A Draft Genome Sequence for Ensete ventricosum, the Drought-Tolerant Tree Against Hunger.</title>
        <authorList>
            <person name="Harrison J."/>
            <person name="Moore K.A."/>
            <person name="Paszkiewicz K."/>
            <person name="Jones T."/>
            <person name="Grant M."/>
            <person name="Ambacheew D."/>
            <person name="Muzemil S."/>
            <person name="Studholme D.J."/>
        </authorList>
    </citation>
    <scope>NUCLEOTIDE SEQUENCE [LARGE SCALE GENOMIC DNA]</scope>
</reference>
<dbReference type="Pfam" id="PF14432">
    <property type="entry name" value="DYW_deaminase"/>
    <property type="match status" value="1"/>
</dbReference>
<name>A0A426XWN1_ENSVE</name>
<feature type="domain" description="DYW" evidence="3">
    <location>
        <begin position="611"/>
        <end position="703"/>
    </location>
</feature>
<evidence type="ECO:0000313" key="4">
    <source>
        <dbReference type="EMBL" id="RRT43864.1"/>
    </source>
</evidence>
<organism evidence="4 5">
    <name type="scientific">Ensete ventricosum</name>
    <name type="common">Abyssinian banana</name>
    <name type="synonym">Musa ensete</name>
    <dbReference type="NCBI Taxonomy" id="4639"/>
    <lineage>
        <taxon>Eukaryota</taxon>
        <taxon>Viridiplantae</taxon>
        <taxon>Streptophyta</taxon>
        <taxon>Embryophyta</taxon>
        <taxon>Tracheophyta</taxon>
        <taxon>Spermatophyta</taxon>
        <taxon>Magnoliopsida</taxon>
        <taxon>Liliopsida</taxon>
        <taxon>Zingiberales</taxon>
        <taxon>Musaceae</taxon>
        <taxon>Ensete</taxon>
    </lineage>
</organism>
<dbReference type="Pfam" id="PF01535">
    <property type="entry name" value="PPR"/>
    <property type="match status" value="4"/>
</dbReference>
<dbReference type="PROSITE" id="PS51375">
    <property type="entry name" value="PPR"/>
    <property type="match status" value="5"/>
</dbReference>
<dbReference type="FunFam" id="1.25.40.10:FF:000682">
    <property type="entry name" value="Pentatricopeptide repeat-containing protein At3g16610"/>
    <property type="match status" value="1"/>
</dbReference>
<evidence type="ECO:0000313" key="5">
    <source>
        <dbReference type="Proteomes" id="UP000287651"/>
    </source>
</evidence>
<dbReference type="SUPFAM" id="SSF48452">
    <property type="entry name" value="TPR-like"/>
    <property type="match status" value="1"/>
</dbReference>
<gene>
    <name evidence="4" type="ORF">B296_00056129</name>
</gene>
<evidence type="ECO:0000259" key="3">
    <source>
        <dbReference type="Pfam" id="PF14432"/>
    </source>
</evidence>
<dbReference type="FunFam" id="1.25.40.10:FF:000511">
    <property type="entry name" value="Pentatricopeptide repeat-containing protein"/>
    <property type="match status" value="1"/>
</dbReference>
<dbReference type="InterPro" id="IPR002885">
    <property type="entry name" value="PPR_rpt"/>
</dbReference>
<dbReference type="AlphaFoldDB" id="A0A426XWN1"/>
<feature type="repeat" description="PPR" evidence="2">
    <location>
        <begin position="194"/>
        <end position="228"/>
    </location>
</feature>
<dbReference type="PANTHER" id="PTHR47926">
    <property type="entry name" value="PENTATRICOPEPTIDE REPEAT-CONTAINING PROTEIN"/>
    <property type="match status" value="1"/>
</dbReference>
<dbReference type="InterPro" id="IPR046849">
    <property type="entry name" value="E2_motif"/>
</dbReference>
<dbReference type="PANTHER" id="PTHR47926:SF446">
    <property type="entry name" value="PENTACOTRIPEPTIDE-REPEAT REGION OF PRORP DOMAIN-CONTAINING PROTEIN"/>
    <property type="match status" value="1"/>
</dbReference>
<sequence length="703" mass="78512">MTLSFKCGRGMATAVVSRPSPFPSVPLPSKASELKQLFLPQGCHPPKPIHARALRLGLIQESHLLYHLLASYFEAGHPSNACLLFHAADHPRNIFLWNAMIRGLVSVDRTEDAVQFYATMRRWGPSPDNFTFPLVLKACARLQFLEGGTKIHAHAIKAGHTVDVFAKTSLVSFYAKCGLLDTAQKLFEDMPVKNVVSWTSIISGYIGGGRLEEALSMFRRSLDMGLVPDGFTLVRILTTCSHLGDMETGEWIHRYAEDKGIHNNVFVATSLVNMYAKCGSMDKARAVFDKMVEKDVVSWSAMICGYSSNGLPREALELFFKMQNTNVRPDCYTMVGVLSACARLGALELGQQATQLMDARDFLMNPVLGTALIDMYAKCGSIVRAWSIFKRIMEKDLIVWNAMISGFAMTGHGKLSFGLFAQTEKLGIQPDGNTFIGLLCSCSHTGLVEDGRRYFDSISRVYCLTPRVEHYGCIVDLFCRAGLLNEAYQLINEMPMKANAVVWGAMLGGCKLHRDTKLAEHVLKKLIELEPQNSGNYVLLSNIYSITERWNDSAKLRLVMKEKGIQKTPGCSWVELKGVVHEFHVGDTSHPLSNEIYSKLDELGKKLKQRGYMPTTEVVLFDIQEEEKEHSLGHHSEKLAIAFGLISMGPDNTIRVVKNLRVCNDCHAAIKLISDITNREIVVRDNNRFHCFKDGSCSCNDYW</sequence>
<dbReference type="GO" id="GO:0009451">
    <property type="term" value="P:RNA modification"/>
    <property type="evidence" value="ECO:0007669"/>
    <property type="project" value="InterPro"/>
</dbReference>
<dbReference type="GO" id="GO:0008270">
    <property type="term" value="F:zinc ion binding"/>
    <property type="evidence" value="ECO:0007669"/>
    <property type="project" value="InterPro"/>
</dbReference>
<feature type="repeat" description="PPR" evidence="2">
    <location>
        <begin position="93"/>
        <end position="127"/>
    </location>
</feature>